<dbReference type="eggNOG" id="COG0013">
    <property type="taxonomic scope" value="Bacteria"/>
</dbReference>
<keyword evidence="6" id="KW-0030">Aminoacyl-tRNA synthetase</keyword>
<organism evidence="6 7">
    <name type="scientific">Gemmatirosa kalamazoonensis</name>
    <dbReference type="NCBI Taxonomy" id="861299"/>
    <lineage>
        <taxon>Bacteria</taxon>
        <taxon>Pseudomonadati</taxon>
        <taxon>Gemmatimonadota</taxon>
        <taxon>Gemmatimonadia</taxon>
        <taxon>Gemmatimonadales</taxon>
        <taxon>Gemmatimonadaceae</taxon>
        <taxon>Gemmatirosa</taxon>
    </lineage>
</organism>
<dbReference type="GO" id="GO:0006419">
    <property type="term" value="P:alanyl-tRNA aminoacylation"/>
    <property type="evidence" value="ECO:0007669"/>
    <property type="project" value="InterPro"/>
</dbReference>
<dbReference type="GO" id="GO:0005737">
    <property type="term" value="C:cytoplasm"/>
    <property type="evidence" value="ECO:0007669"/>
    <property type="project" value="UniProtKB-SubCell"/>
</dbReference>
<dbReference type="GO" id="GO:0003676">
    <property type="term" value="F:nucleic acid binding"/>
    <property type="evidence" value="ECO:0007669"/>
    <property type="project" value="InterPro"/>
</dbReference>
<dbReference type="GO" id="GO:0005524">
    <property type="term" value="F:ATP binding"/>
    <property type="evidence" value="ECO:0007669"/>
    <property type="project" value="InterPro"/>
</dbReference>
<dbReference type="InParanoid" id="W0RCB8"/>
<evidence type="ECO:0000259" key="5">
    <source>
        <dbReference type="PROSITE" id="PS50860"/>
    </source>
</evidence>
<keyword evidence="6" id="KW-0436">Ligase</keyword>
<dbReference type="RefSeq" id="WP_025409519.1">
    <property type="nucleotide sequence ID" value="NZ_CP007128.1"/>
</dbReference>
<dbReference type="SUPFAM" id="SSF55186">
    <property type="entry name" value="ThrRS/AlaRS common domain"/>
    <property type="match status" value="1"/>
</dbReference>
<dbReference type="InterPro" id="IPR018163">
    <property type="entry name" value="Thr/Ala-tRNA-synth_IIc_edit"/>
</dbReference>
<keyword evidence="4" id="KW-0862">Zinc</keyword>
<evidence type="ECO:0000256" key="3">
    <source>
        <dbReference type="ARBA" id="ARBA00022723"/>
    </source>
</evidence>
<dbReference type="Pfam" id="PF07973">
    <property type="entry name" value="tRNA_SAD"/>
    <property type="match status" value="1"/>
</dbReference>
<comment type="cofactor">
    <cofactor evidence="1">
        <name>Zn(2+)</name>
        <dbReference type="ChEBI" id="CHEBI:29105"/>
    </cofactor>
</comment>
<proteinExistence type="predicted"/>
<gene>
    <name evidence="6" type="ORF">J421_0433</name>
</gene>
<dbReference type="OrthoDB" id="9812949at2"/>
<dbReference type="STRING" id="861299.J421_0433"/>
<dbReference type="Gene3D" id="2.40.30.130">
    <property type="match status" value="1"/>
</dbReference>
<name>W0RCB8_9BACT</name>
<dbReference type="AlphaFoldDB" id="W0RCB8"/>
<dbReference type="GO" id="GO:0046872">
    <property type="term" value="F:metal ion binding"/>
    <property type="evidence" value="ECO:0007669"/>
    <property type="project" value="UniProtKB-KW"/>
</dbReference>
<dbReference type="PATRIC" id="fig|861299.3.peg.443"/>
<dbReference type="GO" id="GO:0002161">
    <property type="term" value="F:aminoacyl-tRNA deacylase activity"/>
    <property type="evidence" value="ECO:0007669"/>
    <property type="project" value="UniProtKB-ARBA"/>
</dbReference>
<dbReference type="PANTHER" id="PTHR43462:SF1">
    <property type="entry name" value="ALANYL-TRNA EDITING PROTEIN AARSD1"/>
    <property type="match status" value="1"/>
</dbReference>
<dbReference type="GO" id="GO:0004813">
    <property type="term" value="F:alanine-tRNA ligase activity"/>
    <property type="evidence" value="ECO:0007669"/>
    <property type="project" value="InterPro"/>
</dbReference>
<dbReference type="InterPro" id="IPR012947">
    <property type="entry name" value="tRNA_SAD"/>
</dbReference>
<evidence type="ECO:0000256" key="2">
    <source>
        <dbReference type="ARBA" id="ARBA00004496"/>
    </source>
</evidence>
<dbReference type="EMBL" id="CP007128">
    <property type="protein sequence ID" value="AHG87970.1"/>
    <property type="molecule type" value="Genomic_DNA"/>
</dbReference>
<evidence type="ECO:0000256" key="1">
    <source>
        <dbReference type="ARBA" id="ARBA00001947"/>
    </source>
</evidence>
<feature type="domain" description="Alanyl-transfer RNA synthetases family profile" evidence="5">
    <location>
        <begin position="1"/>
        <end position="234"/>
    </location>
</feature>
<dbReference type="Proteomes" id="UP000019151">
    <property type="component" value="Chromosome"/>
</dbReference>
<dbReference type="KEGG" id="gba:J421_0433"/>
<dbReference type="PROSITE" id="PS50860">
    <property type="entry name" value="AA_TRNA_LIGASE_II_ALA"/>
    <property type="match status" value="1"/>
</dbReference>
<dbReference type="InterPro" id="IPR003156">
    <property type="entry name" value="DHHA1_dom"/>
</dbReference>
<dbReference type="PANTHER" id="PTHR43462">
    <property type="entry name" value="ALANYL-TRNA EDITING PROTEIN"/>
    <property type="match status" value="1"/>
</dbReference>
<protein>
    <submittedName>
        <fullName evidence="6">Threonyl/alanyl tRNA synthetase SAD</fullName>
    </submittedName>
</protein>
<comment type="subcellular location">
    <subcellularLocation>
        <location evidence="2">Cytoplasm</location>
    </subcellularLocation>
</comment>
<accession>W0RCB8</accession>
<dbReference type="SUPFAM" id="SSF50447">
    <property type="entry name" value="Translation proteins"/>
    <property type="match status" value="1"/>
</dbReference>
<keyword evidence="3" id="KW-0479">Metal-binding</keyword>
<dbReference type="InterPro" id="IPR051335">
    <property type="entry name" value="Alanyl-tRNA_Editing_Enzymes"/>
</dbReference>
<dbReference type="InterPro" id="IPR009000">
    <property type="entry name" value="Transl_B-barrel_sf"/>
</dbReference>
<dbReference type="HOGENOM" id="CLU_004485_7_2_0"/>
<keyword evidence="7" id="KW-1185">Reference proteome</keyword>
<evidence type="ECO:0000256" key="4">
    <source>
        <dbReference type="ARBA" id="ARBA00022833"/>
    </source>
</evidence>
<evidence type="ECO:0000313" key="6">
    <source>
        <dbReference type="EMBL" id="AHG87970.1"/>
    </source>
</evidence>
<dbReference type="Pfam" id="PF02272">
    <property type="entry name" value="DHHA1"/>
    <property type="match status" value="1"/>
</dbReference>
<dbReference type="InterPro" id="IPR018165">
    <property type="entry name" value="Ala-tRNA-synth_IIc_core"/>
</dbReference>
<reference evidence="6 7" key="1">
    <citation type="journal article" date="2014" name="Genome Announc.">
        <title>Genome Sequence and Methylome of Soil Bacterium Gemmatirosa kalamazoonensis KBS708T, a Member of the Rarely Cultivated Gemmatimonadetes Phylum.</title>
        <authorList>
            <person name="Debruyn J.M."/>
            <person name="Radosevich M."/>
            <person name="Wommack K.E."/>
            <person name="Polson S.W."/>
            <person name="Hauser L.J."/>
            <person name="Fawaz M.N."/>
            <person name="Korlach J."/>
            <person name="Tsai Y.C."/>
        </authorList>
    </citation>
    <scope>NUCLEOTIDE SEQUENCE [LARGE SCALE GENOMIC DNA]</scope>
    <source>
        <strain evidence="6 7">KBS708</strain>
    </source>
</reference>
<dbReference type="SMART" id="SM00863">
    <property type="entry name" value="tRNA_SAD"/>
    <property type="match status" value="1"/>
</dbReference>
<evidence type="ECO:0000313" key="7">
    <source>
        <dbReference type="Proteomes" id="UP000019151"/>
    </source>
</evidence>
<dbReference type="Gene3D" id="3.10.310.40">
    <property type="match status" value="1"/>
</dbReference>
<dbReference type="Gene3D" id="3.30.980.10">
    <property type="entry name" value="Threonyl-trna Synthetase, Chain A, domain 2"/>
    <property type="match status" value="1"/>
</dbReference>
<sequence>MTTRIYYTDAECVAFSARVVDLAEDGRRVYLDRTAFYPTSGGQPHDVGTLGDVPVVDVVDEDERVAHVLAAPLALDVGATVDGAVDAARRVDHMQQHTGQHLLSAVFADLLGAETASVHFGPALSTIELAGGTVDRDGLVAVEARANALVAADVPVAVTFEDAAAATGLRKPTGRTGEIRVVSIDGVDRSACGGTHVRSTARIGAVLLRRVERIRQNARVEFVCGLRAARRARADYDALADVAAAFSTSVDQAPATARAQAEALRDALGSVERLTKDLAALRAESLVAAAVPDARGARWIVQRVPGKVDELRALALAVAERPGGVFVALGAEPPAVLVAAAADSGVDAGAVLKEALAQVGGKGGGSLRLAQGKVPNVADLDRVAAQVRG</sequence>